<evidence type="ECO:0000256" key="3">
    <source>
        <dbReference type="ARBA" id="ARBA00022884"/>
    </source>
</evidence>
<feature type="compositionally biased region" description="Basic and acidic residues" evidence="7">
    <location>
        <begin position="100"/>
        <end position="127"/>
    </location>
</feature>
<keyword evidence="10" id="KW-1185">Reference proteome</keyword>
<accession>A0AAW1RXK0</accession>
<keyword evidence="5" id="KW-0539">Nucleus</keyword>
<name>A0AAW1RXK0_9CHLO</name>
<evidence type="ECO:0000256" key="4">
    <source>
        <dbReference type="ARBA" id="ARBA00023187"/>
    </source>
</evidence>
<feature type="region of interest" description="Disordered" evidence="7">
    <location>
        <begin position="96"/>
        <end position="127"/>
    </location>
</feature>
<dbReference type="InterPro" id="IPR012677">
    <property type="entry name" value="Nucleotide-bd_a/b_plait_sf"/>
</dbReference>
<evidence type="ECO:0000313" key="10">
    <source>
        <dbReference type="Proteomes" id="UP001438707"/>
    </source>
</evidence>
<dbReference type="GO" id="GO:0003723">
    <property type="term" value="F:RNA binding"/>
    <property type="evidence" value="ECO:0007669"/>
    <property type="project" value="UniProtKB-UniRule"/>
</dbReference>
<dbReference type="GO" id="GO:0071011">
    <property type="term" value="C:precatalytic spliceosome"/>
    <property type="evidence" value="ECO:0007669"/>
    <property type="project" value="TreeGrafter"/>
</dbReference>
<evidence type="ECO:0000313" key="9">
    <source>
        <dbReference type="EMBL" id="KAK9837851.1"/>
    </source>
</evidence>
<evidence type="ECO:0000256" key="7">
    <source>
        <dbReference type="SAM" id="MobiDB-lite"/>
    </source>
</evidence>
<dbReference type="PANTHER" id="PTHR45880:SF1">
    <property type="entry name" value="RNA-BINDING MOTIF PROTEIN, X-LINKED 2"/>
    <property type="match status" value="1"/>
</dbReference>
<keyword evidence="4" id="KW-0508">mRNA splicing</keyword>
<dbReference type="InterPro" id="IPR051847">
    <property type="entry name" value="RNA_proc/Spliceosome_comp"/>
</dbReference>
<sequence length="127" mass="14818">MMALRARNARLPPEVDRILYVRNLPFNISSEEMYDIFGKYGAIRQIRLGSSKDTRGTAYIVYEDIYDAKNAVDHLSGFNVANRYLIVLYYSKTKQTKKVSTKDKEEELRRMQERHGVDGEQHARQKA</sequence>
<evidence type="ECO:0000256" key="6">
    <source>
        <dbReference type="PROSITE-ProRule" id="PRU00176"/>
    </source>
</evidence>
<dbReference type="PANTHER" id="PTHR45880">
    <property type="entry name" value="RNA-BINDING MOTIF PROTEIN, X-LINKED 2"/>
    <property type="match status" value="1"/>
</dbReference>
<dbReference type="FunFam" id="3.30.70.330:FF:000253">
    <property type="entry name" value="splicing factor 3B subunit 6-like protein"/>
    <property type="match status" value="1"/>
</dbReference>
<dbReference type="GO" id="GO:0000398">
    <property type="term" value="P:mRNA splicing, via spliceosome"/>
    <property type="evidence" value="ECO:0007669"/>
    <property type="project" value="TreeGrafter"/>
</dbReference>
<dbReference type="GO" id="GO:0071013">
    <property type="term" value="C:catalytic step 2 spliceosome"/>
    <property type="evidence" value="ECO:0007669"/>
    <property type="project" value="TreeGrafter"/>
</dbReference>
<evidence type="ECO:0000256" key="1">
    <source>
        <dbReference type="ARBA" id="ARBA00004123"/>
    </source>
</evidence>
<gene>
    <name evidence="9" type="ORF">WJX74_006248</name>
</gene>
<evidence type="ECO:0000256" key="5">
    <source>
        <dbReference type="ARBA" id="ARBA00023242"/>
    </source>
</evidence>
<reference evidence="9 10" key="1">
    <citation type="journal article" date="2024" name="Nat. Commun.">
        <title>Phylogenomics reveals the evolutionary origins of lichenization in chlorophyte algae.</title>
        <authorList>
            <person name="Puginier C."/>
            <person name="Libourel C."/>
            <person name="Otte J."/>
            <person name="Skaloud P."/>
            <person name="Haon M."/>
            <person name="Grisel S."/>
            <person name="Petersen M."/>
            <person name="Berrin J.G."/>
            <person name="Delaux P.M."/>
            <person name="Dal Grande F."/>
            <person name="Keller J."/>
        </authorList>
    </citation>
    <scope>NUCLEOTIDE SEQUENCE [LARGE SCALE GENOMIC DNA]</scope>
    <source>
        <strain evidence="9 10">SAG 2145</strain>
    </source>
</reference>
<keyword evidence="3 6" id="KW-0694">RNA-binding</keyword>
<dbReference type="CDD" id="cd12241">
    <property type="entry name" value="RRM_SF3B14"/>
    <property type="match status" value="1"/>
</dbReference>
<comment type="subcellular location">
    <subcellularLocation>
        <location evidence="1">Nucleus</location>
    </subcellularLocation>
</comment>
<evidence type="ECO:0000259" key="8">
    <source>
        <dbReference type="PROSITE" id="PS50102"/>
    </source>
</evidence>
<dbReference type="InterPro" id="IPR000504">
    <property type="entry name" value="RRM_dom"/>
</dbReference>
<protein>
    <recommendedName>
        <fullName evidence="8">RRM domain-containing protein</fullName>
    </recommendedName>
</protein>
<dbReference type="GO" id="GO:0005686">
    <property type="term" value="C:U2 snRNP"/>
    <property type="evidence" value="ECO:0007669"/>
    <property type="project" value="TreeGrafter"/>
</dbReference>
<dbReference type="SMART" id="SM00360">
    <property type="entry name" value="RRM"/>
    <property type="match status" value="1"/>
</dbReference>
<dbReference type="InterPro" id="IPR034150">
    <property type="entry name" value="SF3B6_RRM"/>
</dbReference>
<dbReference type="Gene3D" id="3.30.70.330">
    <property type="match status" value="1"/>
</dbReference>
<proteinExistence type="predicted"/>
<dbReference type="PROSITE" id="PS50102">
    <property type="entry name" value="RRM"/>
    <property type="match status" value="1"/>
</dbReference>
<feature type="domain" description="RRM" evidence="8">
    <location>
        <begin position="17"/>
        <end position="92"/>
    </location>
</feature>
<dbReference type="AlphaFoldDB" id="A0AAW1RXK0"/>
<dbReference type="Proteomes" id="UP001438707">
    <property type="component" value="Unassembled WGS sequence"/>
</dbReference>
<dbReference type="InterPro" id="IPR035979">
    <property type="entry name" value="RBD_domain_sf"/>
</dbReference>
<keyword evidence="2" id="KW-0507">mRNA processing</keyword>
<organism evidence="9 10">
    <name type="scientific">Apatococcus lobatus</name>
    <dbReference type="NCBI Taxonomy" id="904363"/>
    <lineage>
        <taxon>Eukaryota</taxon>
        <taxon>Viridiplantae</taxon>
        <taxon>Chlorophyta</taxon>
        <taxon>core chlorophytes</taxon>
        <taxon>Trebouxiophyceae</taxon>
        <taxon>Chlorellales</taxon>
        <taxon>Chlorellaceae</taxon>
        <taxon>Apatococcus</taxon>
    </lineage>
</organism>
<comment type="caution">
    <text evidence="9">The sequence shown here is derived from an EMBL/GenBank/DDBJ whole genome shotgun (WGS) entry which is preliminary data.</text>
</comment>
<dbReference type="Pfam" id="PF00076">
    <property type="entry name" value="RRM_1"/>
    <property type="match status" value="1"/>
</dbReference>
<evidence type="ECO:0000256" key="2">
    <source>
        <dbReference type="ARBA" id="ARBA00022664"/>
    </source>
</evidence>
<dbReference type="SUPFAM" id="SSF54928">
    <property type="entry name" value="RNA-binding domain, RBD"/>
    <property type="match status" value="1"/>
</dbReference>
<dbReference type="EMBL" id="JALJOS010000006">
    <property type="protein sequence ID" value="KAK9837851.1"/>
    <property type="molecule type" value="Genomic_DNA"/>
</dbReference>